<name>E4ZN73_LEPMJ</name>
<dbReference type="VEuPathDB" id="FungiDB:LEMA_P038330.1"/>
<dbReference type="HOGENOM" id="CLU_959995_0_0_1"/>
<dbReference type="EMBL" id="FP929105">
    <property type="protein sequence ID" value="CBX92932.1"/>
    <property type="molecule type" value="Genomic_DNA"/>
</dbReference>
<feature type="compositionally biased region" description="Basic and acidic residues" evidence="1">
    <location>
        <begin position="164"/>
        <end position="174"/>
    </location>
</feature>
<dbReference type="STRING" id="985895.E4ZN73"/>
<feature type="region of interest" description="Disordered" evidence="1">
    <location>
        <begin position="1"/>
        <end position="290"/>
    </location>
</feature>
<feature type="compositionally biased region" description="Low complexity" evidence="1">
    <location>
        <begin position="116"/>
        <end position="131"/>
    </location>
</feature>
<dbReference type="GeneID" id="13282987"/>
<evidence type="ECO:0000256" key="1">
    <source>
        <dbReference type="SAM" id="MobiDB-lite"/>
    </source>
</evidence>
<dbReference type="AlphaFoldDB" id="E4ZN73"/>
<dbReference type="eggNOG" id="ENOG502SY9M">
    <property type="taxonomic scope" value="Eukaryota"/>
</dbReference>
<evidence type="ECO:0000313" key="2">
    <source>
        <dbReference type="EMBL" id="CBX92932.1"/>
    </source>
</evidence>
<dbReference type="InParanoid" id="E4ZN73"/>
<feature type="compositionally biased region" description="Polar residues" evidence="1">
    <location>
        <begin position="1"/>
        <end position="11"/>
    </location>
</feature>
<reference evidence="3" key="1">
    <citation type="journal article" date="2011" name="Nat. Commun.">
        <title>Effector diversification within compartments of the Leptosphaeria maculans genome affected by Repeat-Induced Point mutations.</title>
        <authorList>
            <person name="Rouxel T."/>
            <person name="Grandaubert J."/>
            <person name="Hane J.K."/>
            <person name="Hoede C."/>
            <person name="van de Wouw A.P."/>
            <person name="Couloux A."/>
            <person name="Dominguez V."/>
            <person name="Anthouard V."/>
            <person name="Bally P."/>
            <person name="Bourras S."/>
            <person name="Cozijnsen A.J."/>
            <person name="Ciuffetti L.M."/>
            <person name="Degrave A."/>
            <person name="Dilmaghani A."/>
            <person name="Duret L."/>
            <person name="Fudal I."/>
            <person name="Goodwin S.B."/>
            <person name="Gout L."/>
            <person name="Glaser N."/>
            <person name="Linglin J."/>
            <person name="Kema G.H.J."/>
            <person name="Lapalu N."/>
            <person name="Lawrence C.B."/>
            <person name="May K."/>
            <person name="Meyer M."/>
            <person name="Ollivier B."/>
            <person name="Poulain J."/>
            <person name="Schoch C.L."/>
            <person name="Simon A."/>
            <person name="Spatafora J.W."/>
            <person name="Stachowiak A."/>
            <person name="Turgeon B.G."/>
            <person name="Tyler B.M."/>
            <person name="Vincent D."/>
            <person name="Weissenbach J."/>
            <person name="Amselem J."/>
            <person name="Quesneville H."/>
            <person name="Oliver R.P."/>
            <person name="Wincker P."/>
            <person name="Balesdent M.-H."/>
            <person name="Howlett B.J."/>
        </authorList>
    </citation>
    <scope>NUCLEOTIDE SEQUENCE [LARGE SCALE GENOMIC DNA]</scope>
    <source>
        <strain evidence="3">JN3 / isolate v23.1.3 / race Av1-4-5-6-7-8</strain>
    </source>
</reference>
<dbReference type="OrthoDB" id="3693675at2759"/>
<feature type="compositionally biased region" description="Gly residues" evidence="1">
    <location>
        <begin position="244"/>
        <end position="255"/>
    </location>
</feature>
<gene>
    <name evidence="2" type="ORF">LEMA_P038330.1</name>
</gene>
<dbReference type="Proteomes" id="UP000002668">
    <property type="component" value="Genome"/>
</dbReference>
<evidence type="ECO:0000313" key="3">
    <source>
        <dbReference type="Proteomes" id="UP000002668"/>
    </source>
</evidence>
<feature type="compositionally biased region" description="Basic and acidic residues" evidence="1">
    <location>
        <begin position="259"/>
        <end position="280"/>
    </location>
</feature>
<dbReference type="OMA" id="THSSHEK"/>
<accession>E4ZN73</accession>
<feature type="compositionally biased region" description="Basic and acidic residues" evidence="1">
    <location>
        <begin position="189"/>
        <end position="238"/>
    </location>
</feature>
<keyword evidence="3" id="KW-1185">Reference proteome</keyword>
<protein>
    <submittedName>
        <fullName evidence="2">Uncharacterized protein</fullName>
    </submittedName>
</protein>
<organism evidence="3">
    <name type="scientific">Leptosphaeria maculans (strain JN3 / isolate v23.1.3 / race Av1-4-5-6-7-8)</name>
    <name type="common">Blackleg fungus</name>
    <name type="synonym">Phoma lingam</name>
    <dbReference type="NCBI Taxonomy" id="985895"/>
    <lineage>
        <taxon>Eukaryota</taxon>
        <taxon>Fungi</taxon>
        <taxon>Dikarya</taxon>
        <taxon>Ascomycota</taxon>
        <taxon>Pezizomycotina</taxon>
        <taxon>Dothideomycetes</taxon>
        <taxon>Pleosporomycetidae</taxon>
        <taxon>Pleosporales</taxon>
        <taxon>Pleosporineae</taxon>
        <taxon>Leptosphaeriaceae</taxon>
        <taxon>Plenodomus</taxon>
        <taxon>Plenodomus lingam/Leptosphaeria maculans species complex</taxon>
    </lineage>
</organism>
<sequence>MPRNGDGSSDNGPIEGHEIVHGASGDKTLQHTKHVAPMPEAEAGDSLPGMGAGGVADVVQGDSEEFGTNEPKKDPLDVNDNNNADTPMEDRDTSSSRPSGAKRQKTGDIDVSGSQKTSSTSTSKSTSTSTSHVNRKTKSAAQSMPGSGSGSGSAGSADPNDLDQIARHKAEKYVALDQDEVAMSSANTEAEKRDARAERGADALDEAKTGGKASGEKNGGHADVEEMHGKADTKKNQEPRSGAGESGGKNAGKGANGHADGKTKMEGGNDLDKVQRHQAEKFGSVNLENE</sequence>
<proteinExistence type="predicted"/>